<dbReference type="InterPro" id="IPR038765">
    <property type="entry name" value="Papain-like_cys_pep_sf"/>
</dbReference>
<evidence type="ECO:0000256" key="3">
    <source>
        <dbReference type="ARBA" id="ARBA00022670"/>
    </source>
</evidence>
<keyword evidence="6" id="KW-0788">Thiol protease</keyword>
<keyword evidence="11" id="KW-1185">Reference proteome</keyword>
<evidence type="ECO:0000256" key="6">
    <source>
        <dbReference type="ARBA" id="ARBA00022807"/>
    </source>
</evidence>
<comment type="catalytic activity">
    <reaction evidence="1">
        <text>Thiol-dependent hydrolysis of ester, thioester, amide, peptide and isopeptide bonds formed by the C-terminal Gly of ubiquitin (a 76-residue protein attached to proteins as an intracellular targeting signal).</text>
        <dbReference type="EC" id="3.4.19.12"/>
    </reaction>
</comment>
<protein>
    <recommendedName>
        <fullName evidence="2">ubiquitinyl hydrolase 1</fullName>
        <ecNumber evidence="2">3.4.19.12</ecNumber>
    </recommendedName>
</protein>
<dbReference type="GO" id="GO:0070628">
    <property type="term" value="F:proteasome binding"/>
    <property type="evidence" value="ECO:0007669"/>
    <property type="project" value="TreeGrafter"/>
</dbReference>
<dbReference type="EMBL" id="MU005774">
    <property type="protein sequence ID" value="KAF2707431.1"/>
    <property type="molecule type" value="Genomic_DNA"/>
</dbReference>
<evidence type="ECO:0000313" key="11">
    <source>
        <dbReference type="Proteomes" id="UP000799428"/>
    </source>
</evidence>
<dbReference type="GO" id="GO:0043161">
    <property type="term" value="P:proteasome-mediated ubiquitin-dependent protein catabolic process"/>
    <property type="evidence" value="ECO:0007669"/>
    <property type="project" value="InterPro"/>
</dbReference>
<feature type="region of interest" description="Disordered" evidence="8">
    <location>
        <begin position="746"/>
        <end position="766"/>
    </location>
</feature>
<feature type="compositionally biased region" description="Pro residues" evidence="8">
    <location>
        <begin position="805"/>
        <end position="814"/>
    </location>
</feature>
<organism evidence="10 11">
    <name type="scientific">Pleomassaria siparia CBS 279.74</name>
    <dbReference type="NCBI Taxonomy" id="1314801"/>
    <lineage>
        <taxon>Eukaryota</taxon>
        <taxon>Fungi</taxon>
        <taxon>Dikarya</taxon>
        <taxon>Ascomycota</taxon>
        <taxon>Pezizomycotina</taxon>
        <taxon>Dothideomycetes</taxon>
        <taxon>Pleosporomycetidae</taxon>
        <taxon>Pleosporales</taxon>
        <taxon>Pleomassariaceae</taxon>
        <taxon>Pleomassaria</taxon>
    </lineage>
</organism>
<keyword evidence="4" id="KW-0833">Ubl conjugation pathway</keyword>
<dbReference type="OrthoDB" id="2420415at2759"/>
<dbReference type="SUPFAM" id="SSF54001">
    <property type="entry name" value="Cysteine proteinases"/>
    <property type="match status" value="1"/>
</dbReference>
<evidence type="ECO:0000256" key="4">
    <source>
        <dbReference type="ARBA" id="ARBA00022786"/>
    </source>
</evidence>
<evidence type="ECO:0000259" key="9">
    <source>
        <dbReference type="PROSITE" id="PS50235"/>
    </source>
</evidence>
<dbReference type="Pfam" id="PF13446">
    <property type="entry name" value="RPT"/>
    <property type="match status" value="2"/>
</dbReference>
<dbReference type="PROSITE" id="PS50235">
    <property type="entry name" value="USP_3"/>
    <property type="match status" value="1"/>
</dbReference>
<dbReference type="GO" id="GO:0004843">
    <property type="term" value="F:cysteine-type deubiquitinase activity"/>
    <property type="evidence" value="ECO:0007669"/>
    <property type="project" value="UniProtKB-EC"/>
</dbReference>
<evidence type="ECO:0000256" key="8">
    <source>
        <dbReference type="SAM" id="MobiDB-lite"/>
    </source>
</evidence>
<dbReference type="GO" id="GO:0016579">
    <property type="term" value="P:protein deubiquitination"/>
    <property type="evidence" value="ECO:0007669"/>
    <property type="project" value="InterPro"/>
</dbReference>
<dbReference type="EC" id="3.4.19.12" evidence="2"/>
<dbReference type="InterPro" id="IPR044635">
    <property type="entry name" value="UBP14-like"/>
</dbReference>
<dbReference type="InterPro" id="IPR025305">
    <property type="entry name" value="UCH_repeat_domain"/>
</dbReference>
<dbReference type="InterPro" id="IPR001394">
    <property type="entry name" value="Peptidase_C19_UCH"/>
</dbReference>
<feature type="coiled-coil region" evidence="7">
    <location>
        <begin position="1067"/>
        <end position="1098"/>
    </location>
</feature>
<dbReference type="PROSITE" id="PS00973">
    <property type="entry name" value="USP_2"/>
    <property type="match status" value="1"/>
</dbReference>
<dbReference type="PROSITE" id="PS00972">
    <property type="entry name" value="USP_1"/>
    <property type="match status" value="1"/>
</dbReference>
<evidence type="ECO:0000256" key="2">
    <source>
        <dbReference type="ARBA" id="ARBA00012759"/>
    </source>
</evidence>
<feature type="domain" description="USP" evidence="9">
    <location>
        <begin position="630"/>
        <end position="1169"/>
    </location>
</feature>
<dbReference type="AlphaFoldDB" id="A0A6G1K4Q7"/>
<dbReference type="Pfam" id="PF00443">
    <property type="entry name" value="UCH"/>
    <property type="match status" value="1"/>
</dbReference>
<evidence type="ECO:0000313" key="10">
    <source>
        <dbReference type="EMBL" id="KAF2707431.1"/>
    </source>
</evidence>
<name>A0A6G1K4Q7_9PLEO</name>
<proteinExistence type="predicted"/>
<dbReference type="InterPro" id="IPR028889">
    <property type="entry name" value="USP"/>
</dbReference>
<dbReference type="PANTHER" id="PTHR43982">
    <property type="entry name" value="UBIQUITIN CARBOXYL-TERMINAL HYDROLASE"/>
    <property type="match status" value="1"/>
</dbReference>
<dbReference type="InterPro" id="IPR018200">
    <property type="entry name" value="USP_CS"/>
</dbReference>
<keyword evidence="3" id="KW-0645">Protease</keyword>
<gene>
    <name evidence="10" type="ORF">K504DRAFT_458872</name>
</gene>
<feature type="region of interest" description="Disordered" evidence="8">
    <location>
        <begin position="30"/>
        <end position="53"/>
    </location>
</feature>
<keyword evidence="5" id="KW-0378">Hydrolase</keyword>
<evidence type="ECO:0000256" key="5">
    <source>
        <dbReference type="ARBA" id="ARBA00022801"/>
    </source>
</evidence>
<dbReference type="PANTHER" id="PTHR43982:SF6">
    <property type="entry name" value="UBIQUITIN CARBOXYL-TERMINAL HYDROLASE 2-RELATED"/>
    <property type="match status" value="1"/>
</dbReference>
<dbReference type="Gene3D" id="3.90.70.10">
    <property type="entry name" value="Cysteine proteinases"/>
    <property type="match status" value="2"/>
</dbReference>
<dbReference type="Proteomes" id="UP000799428">
    <property type="component" value="Unassembled WGS sequence"/>
</dbReference>
<feature type="region of interest" description="Disordered" evidence="8">
    <location>
        <begin position="796"/>
        <end position="827"/>
    </location>
</feature>
<sequence length="1250" mass="141223">MVSRPGKTAPRLLQDLLTYDPRFEERAGRNLLTSAPPHHDPTTKPTPAVPHRNCRHSFLTKSEQSHLARGGEEPTSSTVYKVACFCQICRWHLDLIVDFRNDDGKNQPCRSLSHEYTIHHFLFCEDSSSFANPFGQQNAPRSYEFYCSAPKCPARLQIHLQPPRFSDQDITILTDRGHLRRRLEAARQIAGERADTNMARPVDALDFLSTYLQDSLTPKQGKSRIPLMNRKFLKTFGKDCDHILKRLGFSNAVEFEEEEPVDVWFLPKPPAPSDPLLEGTTERSVVEDARYELNTLILRFPEHERIAVRHPGISAPPSMTDLQRALGCLDYSRKLGRETRNTNHEEDHPYYAGLGAVGDFSDALLTYAYTMQVLVDLINAPYYFECLQDIAIGRKSEELELTVLKLASTGQTNRHEVISAYKYLGIDPAHAPVLGDDHIVGIFRSRLLDIGPAAAEESRRQLRIIGNARGSDVIKQVATETIETYEQALAWLDLTRDQSDEFIGTMYAVKVDDNPSNKPAADKAVEIIAEARNSQRLRDFLKTGRMDDHVGMDTADAYALLGISDRAETLDLMVLQTKVDTMNDDSPGNHAKYQQAYELICTDQTLNHGHANDYTNGRSNQQYAEDETPVGLNNIGNTCYLNSVLQFLFTIKPLRETVLDPDNFVQDPTPEMLENKIVGRSLVSPEKLEKAQQFVHELRNLFKLMIEHPEYKIRPETKLAYLALADRTDSTETTITKSDSEDAAWLGNLDGMPIAGPMPPPRAELISKPDEHMTSLADSVMGDDDEKSMISLSHVDSAVDKPEPPSRSPPPIPPRAQAAAPSKPQVDSTAIKKIEHNAQQQDAAEIMNNIFDLLSCALIGHGELLRDGEQNDTIKQLFFSDLTTVRMVGAAETRNSAIQDNHLISPGNRDRPLYAALDDEFSLTELDNDSSKHPTTKTRKFEYIERASPIQIINVRRLLYENKQAVKDESHVGLDDVLYLDRYLKQTDSKSEKQLMALREKQWALQDKLKETEARKKQLTETELSLTLPNAVTETAVFLEDISKVSEDQLIDVEDGPTVDPSVPTLMREHARALQKEAEDLEQTMKDLDAQINTIFDDCKDHPYRLHSVFMHRGTASGGHYWIYIYDFKEQKWRKYNDERVSDEKRETIFEHETNSPRATSTGIVYVREDLASQLTEAVCRRLNRAPLIAPPEASALMTLPPTPPPEMEVEEQHIAMKDADGMQFTDVQIINGIEKEYGEAVIWDCSKIL</sequence>
<reference evidence="10" key="1">
    <citation type="journal article" date="2020" name="Stud. Mycol.">
        <title>101 Dothideomycetes genomes: a test case for predicting lifestyles and emergence of pathogens.</title>
        <authorList>
            <person name="Haridas S."/>
            <person name="Albert R."/>
            <person name="Binder M."/>
            <person name="Bloem J."/>
            <person name="Labutti K."/>
            <person name="Salamov A."/>
            <person name="Andreopoulos B."/>
            <person name="Baker S."/>
            <person name="Barry K."/>
            <person name="Bills G."/>
            <person name="Bluhm B."/>
            <person name="Cannon C."/>
            <person name="Castanera R."/>
            <person name="Culley D."/>
            <person name="Daum C."/>
            <person name="Ezra D."/>
            <person name="Gonzalez J."/>
            <person name="Henrissat B."/>
            <person name="Kuo A."/>
            <person name="Liang C."/>
            <person name="Lipzen A."/>
            <person name="Lutzoni F."/>
            <person name="Magnuson J."/>
            <person name="Mondo S."/>
            <person name="Nolan M."/>
            <person name="Ohm R."/>
            <person name="Pangilinan J."/>
            <person name="Park H.-J."/>
            <person name="Ramirez L."/>
            <person name="Alfaro M."/>
            <person name="Sun H."/>
            <person name="Tritt A."/>
            <person name="Yoshinaga Y."/>
            <person name="Zwiers L.-H."/>
            <person name="Turgeon B."/>
            <person name="Goodwin S."/>
            <person name="Spatafora J."/>
            <person name="Crous P."/>
            <person name="Grigoriev I."/>
        </authorList>
    </citation>
    <scope>NUCLEOTIDE SEQUENCE</scope>
    <source>
        <strain evidence="10">CBS 279.74</strain>
    </source>
</reference>
<dbReference type="GO" id="GO:0061136">
    <property type="term" value="P:regulation of proteasomal protein catabolic process"/>
    <property type="evidence" value="ECO:0007669"/>
    <property type="project" value="TreeGrafter"/>
</dbReference>
<keyword evidence="7" id="KW-0175">Coiled coil</keyword>
<feature type="coiled-coil region" evidence="7">
    <location>
        <begin position="995"/>
        <end position="1022"/>
    </location>
</feature>
<accession>A0A6G1K4Q7</accession>
<evidence type="ECO:0000256" key="1">
    <source>
        <dbReference type="ARBA" id="ARBA00000707"/>
    </source>
</evidence>
<evidence type="ECO:0000256" key="7">
    <source>
        <dbReference type="SAM" id="Coils"/>
    </source>
</evidence>